<keyword evidence="2 8" id="KW-0812">Transmembrane</keyword>
<feature type="transmembrane region" description="Helical" evidence="8">
    <location>
        <begin position="55"/>
        <end position="81"/>
    </location>
</feature>
<keyword evidence="3" id="KW-0547">Nucleotide-binding</keyword>
<dbReference type="GO" id="GO:0015662">
    <property type="term" value="F:P-type ion transporter activity"/>
    <property type="evidence" value="ECO:0007669"/>
    <property type="project" value="UniProtKB-ARBA"/>
</dbReference>
<dbReference type="Gene3D" id="3.40.1110.10">
    <property type="entry name" value="Calcium-transporting ATPase, cytoplasmic domain N"/>
    <property type="match status" value="1"/>
</dbReference>
<dbReference type="InterPro" id="IPR023214">
    <property type="entry name" value="HAD_sf"/>
</dbReference>
<proteinExistence type="predicted"/>
<dbReference type="KEGG" id="spzr:G5C33_06055"/>
<dbReference type="SUPFAM" id="SSF56784">
    <property type="entry name" value="HAD-like"/>
    <property type="match status" value="1"/>
</dbReference>
<accession>A0A6G6Y498</accession>
<evidence type="ECO:0000256" key="3">
    <source>
        <dbReference type="ARBA" id="ARBA00022741"/>
    </source>
</evidence>
<dbReference type="PRINTS" id="PR00119">
    <property type="entry name" value="CATATPASE"/>
</dbReference>
<feature type="transmembrane region" description="Helical" evidence="8">
    <location>
        <begin position="252"/>
        <end position="272"/>
    </location>
</feature>
<feature type="transmembrane region" description="Helical" evidence="8">
    <location>
        <begin position="87"/>
        <end position="103"/>
    </location>
</feature>
<dbReference type="Pfam" id="PF00122">
    <property type="entry name" value="E1-E2_ATPase"/>
    <property type="match status" value="1"/>
</dbReference>
<dbReference type="SUPFAM" id="SSF81653">
    <property type="entry name" value="Calcium ATPase, transduction domain A"/>
    <property type="match status" value="1"/>
</dbReference>
<keyword evidence="6 8" id="KW-1133">Transmembrane helix</keyword>
<dbReference type="InterPro" id="IPR006068">
    <property type="entry name" value="ATPase_P-typ_cation-transptr_C"/>
</dbReference>
<dbReference type="SFLD" id="SFLDG00002">
    <property type="entry name" value="C1.7:_P-type_atpase_like"/>
    <property type="match status" value="1"/>
</dbReference>
<dbReference type="InterPro" id="IPR023299">
    <property type="entry name" value="ATPase_P-typ_cyto_dom_N"/>
</dbReference>
<dbReference type="PANTHER" id="PTHR42861">
    <property type="entry name" value="CALCIUM-TRANSPORTING ATPASE"/>
    <property type="match status" value="1"/>
</dbReference>
<dbReference type="GO" id="GO:0016020">
    <property type="term" value="C:membrane"/>
    <property type="evidence" value="ECO:0007669"/>
    <property type="project" value="UniProtKB-SubCell"/>
</dbReference>
<dbReference type="Pfam" id="PF00689">
    <property type="entry name" value="Cation_ATPase_C"/>
    <property type="match status" value="1"/>
</dbReference>
<dbReference type="Gene3D" id="3.40.50.1000">
    <property type="entry name" value="HAD superfamily/HAD-like"/>
    <property type="match status" value="1"/>
</dbReference>
<comment type="subcellular location">
    <subcellularLocation>
        <location evidence="1">Membrane</location>
        <topology evidence="1">Multi-pass membrane protein</topology>
    </subcellularLocation>
</comment>
<protein>
    <submittedName>
        <fullName evidence="10">HAD-IC family P-type ATPase</fullName>
    </submittedName>
</protein>
<name>A0A6G6Y498_9SPHN</name>
<evidence type="ECO:0000256" key="5">
    <source>
        <dbReference type="ARBA" id="ARBA00022967"/>
    </source>
</evidence>
<dbReference type="InterPro" id="IPR008250">
    <property type="entry name" value="ATPase_P-typ_transduc_dom_A_sf"/>
</dbReference>
<dbReference type="AlphaFoldDB" id="A0A6G6Y498"/>
<evidence type="ECO:0000313" key="10">
    <source>
        <dbReference type="EMBL" id="QIG79396.1"/>
    </source>
</evidence>
<evidence type="ECO:0000256" key="8">
    <source>
        <dbReference type="SAM" id="Phobius"/>
    </source>
</evidence>
<feature type="transmembrane region" description="Helical" evidence="8">
    <location>
        <begin position="278"/>
        <end position="302"/>
    </location>
</feature>
<dbReference type="InterPro" id="IPR004014">
    <property type="entry name" value="ATPase_P-typ_cation-transptr_N"/>
</dbReference>
<dbReference type="InterPro" id="IPR044492">
    <property type="entry name" value="P_typ_ATPase_HD_dom"/>
</dbReference>
<dbReference type="Gene3D" id="1.20.1110.10">
    <property type="entry name" value="Calcium-transporting ATPase, transmembrane domain"/>
    <property type="match status" value="1"/>
</dbReference>
<reference evidence="10 11" key="1">
    <citation type="submission" date="2020-02" db="EMBL/GenBank/DDBJ databases">
        <authorList>
            <person name="Zheng R.K."/>
            <person name="Sun C.M."/>
        </authorList>
    </citation>
    <scope>NUCLEOTIDE SEQUENCE [LARGE SCALE GENOMIC DNA]</scope>
    <source>
        <strain evidence="11">zrk23</strain>
    </source>
</reference>
<evidence type="ECO:0000256" key="4">
    <source>
        <dbReference type="ARBA" id="ARBA00022840"/>
    </source>
</evidence>
<gene>
    <name evidence="10" type="ORF">G5C33_06055</name>
</gene>
<dbReference type="SUPFAM" id="SSF81665">
    <property type="entry name" value="Calcium ATPase, transmembrane domain M"/>
    <property type="match status" value="1"/>
</dbReference>
<keyword evidence="11" id="KW-1185">Reference proteome</keyword>
<sequence>MTERGDDARPWHALSAEASLAAVESTAAGLTVAQVRERLDRYGPNRLPEARPPSILMLFLSQFRSPLIYLLLAAALVSLFVGDATDAAFIMAVLLLNAVIGTLQEGRAGASARALETLVHRQARVRREGAVLEVDASDVVPGDIVLIESGAAVPADLRLIETSGLTVDEALLTGEAMPVTKEADVQVAADAGVADRATMLHAGTIVTQGRAAGVVVATGLETALGAIAASLHATPPEPPPLLRYLARLARQIAVAVSVLIVLLAIALILRGASVDEVFLLAVALAVSAIPEGLPVAVTVALATATQRMARRNVVVRTLPSVEGLGSCTLIATDKTGTLTINQLTVEAALPAGRATTRRGDWAQGADDAPLQLLARTAAACNEAQLKADGSGVGDSVDLALLRFAAELGIAPPASGAVAAMHPYEPVNAFSSVALEEDDGLVIHAKGAIERIAAMCDAPDPELIAAAEAMAADGYRVIALARGSATDCTHLDCPAGLTLIGCLALFDPLRPEAVEAIGQCREAGIAVRMVTGDHPATALTIARQIGLAASSEQVLTGREIAALADDPEACAARIRDAHVYARTDPEQKLQIVRTLSESGHVVAVTGDGVNDAPALQAAAIGVAMGRSGTDVARAAADLLLTDDNFASIVGGVEEGRISYANIRKIAIYLLGTGIAELLMFLGSVALGLPMPLTAVQLLWVNIVTEGVQHVTLGISRGDGDELAQHPRARSARLIDADALWRMVPPALVMAAVAIWQLDNALASGATLAEAQNGVMLCVVLFQNVFLLSIRSLRHPVWADPFTRNPWLFAGIAGALALQFLAMTWSPLQAVLGTQIPDGDVMLHAGIGAVATLIMSEIVKAVRTRKTA</sequence>
<dbReference type="SFLD" id="SFLDF00027">
    <property type="entry name" value="p-type_atpase"/>
    <property type="match status" value="1"/>
</dbReference>
<evidence type="ECO:0000256" key="1">
    <source>
        <dbReference type="ARBA" id="ARBA00004141"/>
    </source>
</evidence>
<dbReference type="GO" id="GO:0005524">
    <property type="term" value="F:ATP binding"/>
    <property type="evidence" value="ECO:0007669"/>
    <property type="project" value="UniProtKB-KW"/>
</dbReference>
<feature type="transmembrane region" description="Helical" evidence="8">
    <location>
        <begin position="803"/>
        <end position="820"/>
    </location>
</feature>
<dbReference type="InterPro" id="IPR059000">
    <property type="entry name" value="ATPase_P-type_domA"/>
</dbReference>
<dbReference type="GO" id="GO:0016887">
    <property type="term" value="F:ATP hydrolysis activity"/>
    <property type="evidence" value="ECO:0007669"/>
    <property type="project" value="InterPro"/>
</dbReference>
<dbReference type="Pfam" id="PF00690">
    <property type="entry name" value="Cation_ATPase_N"/>
    <property type="match status" value="1"/>
</dbReference>
<organism evidence="10 11">
    <name type="scientific">Stakelama tenebrarum</name>
    <dbReference type="NCBI Taxonomy" id="2711215"/>
    <lineage>
        <taxon>Bacteria</taxon>
        <taxon>Pseudomonadati</taxon>
        <taxon>Pseudomonadota</taxon>
        <taxon>Alphaproteobacteria</taxon>
        <taxon>Sphingomonadales</taxon>
        <taxon>Sphingomonadaceae</taxon>
        <taxon>Stakelama</taxon>
    </lineage>
</organism>
<evidence type="ECO:0000256" key="2">
    <source>
        <dbReference type="ARBA" id="ARBA00022692"/>
    </source>
</evidence>
<evidence type="ECO:0000259" key="9">
    <source>
        <dbReference type="SMART" id="SM00831"/>
    </source>
</evidence>
<feature type="transmembrane region" description="Helical" evidence="8">
    <location>
        <begin position="840"/>
        <end position="860"/>
    </location>
</feature>
<dbReference type="Pfam" id="PF00702">
    <property type="entry name" value="Hydrolase"/>
    <property type="match status" value="1"/>
</dbReference>
<keyword evidence="7 8" id="KW-0472">Membrane</keyword>
<dbReference type="PRINTS" id="PR00120">
    <property type="entry name" value="HATPASE"/>
</dbReference>
<dbReference type="SUPFAM" id="SSF81660">
    <property type="entry name" value="Metal cation-transporting ATPase, ATP-binding domain N"/>
    <property type="match status" value="1"/>
</dbReference>
<dbReference type="RefSeq" id="WP_165326397.1">
    <property type="nucleotide sequence ID" value="NZ_CP049109.1"/>
</dbReference>
<dbReference type="SMART" id="SM00831">
    <property type="entry name" value="Cation_ATPase_N"/>
    <property type="match status" value="1"/>
</dbReference>
<feature type="domain" description="Cation-transporting P-type ATPase N-terminal" evidence="9">
    <location>
        <begin position="10"/>
        <end position="83"/>
    </location>
</feature>
<evidence type="ECO:0000313" key="11">
    <source>
        <dbReference type="Proteomes" id="UP000501568"/>
    </source>
</evidence>
<dbReference type="PROSITE" id="PS00154">
    <property type="entry name" value="ATPASE_E1_E2"/>
    <property type="match status" value="1"/>
</dbReference>
<dbReference type="InterPro" id="IPR018303">
    <property type="entry name" value="ATPase_P-typ_P_site"/>
</dbReference>
<dbReference type="NCBIfam" id="TIGR01494">
    <property type="entry name" value="ATPase_P-type"/>
    <property type="match status" value="2"/>
</dbReference>
<dbReference type="EMBL" id="CP049109">
    <property type="protein sequence ID" value="QIG79396.1"/>
    <property type="molecule type" value="Genomic_DNA"/>
</dbReference>
<dbReference type="InterPro" id="IPR036412">
    <property type="entry name" value="HAD-like_sf"/>
</dbReference>
<dbReference type="InterPro" id="IPR001757">
    <property type="entry name" value="P_typ_ATPase"/>
</dbReference>
<dbReference type="Gene3D" id="2.70.150.10">
    <property type="entry name" value="Calcium-transporting ATPase, cytoplasmic transduction domain A"/>
    <property type="match status" value="1"/>
</dbReference>
<dbReference type="SFLD" id="SFLDS00003">
    <property type="entry name" value="Haloacid_Dehalogenase"/>
    <property type="match status" value="1"/>
</dbReference>
<keyword evidence="4" id="KW-0067">ATP-binding</keyword>
<dbReference type="Proteomes" id="UP000501568">
    <property type="component" value="Chromosome"/>
</dbReference>
<evidence type="ECO:0000256" key="7">
    <source>
        <dbReference type="ARBA" id="ARBA00023136"/>
    </source>
</evidence>
<evidence type="ECO:0000256" key="6">
    <source>
        <dbReference type="ARBA" id="ARBA00022989"/>
    </source>
</evidence>
<keyword evidence="5" id="KW-1278">Translocase</keyword>
<feature type="transmembrane region" description="Helical" evidence="8">
    <location>
        <begin position="664"/>
        <end position="685"/>
    </location>
</feature>
<feature type="transmembrane region" description="Helical" evidence="8">
    <location>
        <begin position="772"/>
        <end position="791"/>
    </location>
</feature>
<dbReference type="InterPro" id="IPR023298">
    <property type="entry name" value="ATPase_P-typ_TM_dom_sf"/>
</dbReference>